<dbReference type="SUPFAM" id="SSF56672">
    <property type="entry name" value="DNA/RNA polymerases"/>
    <property type="match status" value="1"/>
</dbReference>
<dbReference type="AlphaFoldDB" id="A0A371FZI5"/>
<sequence length="362" mass="42756">MIYNPQEKKLNPRTINGYFIGYPEKSKWYILYSLTHRTRIVKSRNAKFLENYLIGGSDRFQDIVNEKITMRLNNLDQVIFPKLLKMIVQIKLLIRNNKIMLNNNQLNNIVKKSTINNYIVYIQELDYNIRAENDLETFSKAMSSKESNLWYNTMKDKMDYMTSNQVWNLVELPNRKTHKATLRGLRQNLLTRDLVKQKESTIQTFSPILKKDFFQVIMTLVAYFDFKLHQMDVKTTFLNVCKLNKSIYGLKQASYHWYLKFHEVITSFGFEENIMDNCIYLKVSESKICFLVLYVDDILLATNDKGSLYEVKQSLSKHFDMKNIRGHLIHRERSLGILGLSQKTYVNKVPEILAKYSTHCEG</sequence>
<evidence type="ECO:0000313" key="3">
    <source>
        <dbReference type="EMBL" id="RDX83682.1"/>
    </source>
</evidence>
<dbReference type="Proteomes" id="UP000257109">
    <property type="component" value="Unassembled WGS sequence"/>
</dbReference>
<dbReference type="Pfam" id="PF25597">
    <property type="entry name" value="SH3_retrovirus"/>
    <property type="match status" value="1"/>
</dbReference>
<organism evidence="3 4">
    <name type="scientific">Mucuna pruriens</name>
    <name type="common">Velvet bean</name>
    <name type="synonym">Dolichos pruriens</name>
    <dbReference type="NCBI Taxonomy" id="157652"/>
    <lineage>
        <taxon>Eukaryota</taxon>
        <taxon>Viridiplantae</taxon>
        <taxon>Streptophyta</taxon>
        <taxon>Embryophyta</taxon>
        <taxon>Tracheophyta</taxon>
        <taxon>Spermatophyta</taxon>
        <taxon>Magnoliopsida</taxon>
        <taxon>eudicotyledons</taxon>
        <taxon>Gunneridae</taxon>
        <taxon>Pentapetalae</taxon>
        <taxon>rosids</taxon>
        <taxon>fabids</taxon>
        <taxon>Fabales</taxon>
        <taxon>Fabaceae</taxon>
        <taxon>Papilionoideae</taxon>
        <taxon>50 kb inversion clade</taxon>
        <taxon>NPAAA clade</taxon>
        <taxon>indigoferoid/millettioid clade</taxon>
        <taxon>Phaseoleae</taxon>
        <taxon>Mucuna</taxon>
    </lineage>
</organism>
<accession>A0A371FZI5</accession>
<dbReference type="EMBL" id="QJKJ01007283">
    <property type="protein sequence ID" value="RDX83682.1"/>
    <property type="molecule type" value="Genomic_DNA"/>
</dbReference>
<keyword evidence="4" id="KW-1185">Reference proteome</keyword>
<evidence type="ECO:0000259" key="2">
    <source>
        <dbReference type="Pfam" id="PF25597"/>
    </source>
</evidence>
<evidence type="ECO:0000313" key="4">
    <source>
        <dbReference type="Proteomes" id="UP000257109"/>
    </source>
</evidence>
<dbReference type="InterPro" id="IPR057670">
    <property type="entry name" value="SH3_retrovirus"/>
</dbReference>
<reference evidence="3" key="1">
    <citation type="submission" date="2018-05" db="EMBL/GenBank/DDBJ databases">
        <title>Draft genome of Mucuna pruriens seed.</title>
        <authorList>
            <person name="Nnadi N.E."/>
            <person name="Vos R."/>
            <person name="Hasami M.H."/>
            <person name="Devisetty U.K."/>
            <person name="Aguiy J.C."/>
        </authorList>
    </citation>
    <scope>NUCLEOTIDE SEQUENCE [LARGE SCALE GENOMIC DNA]</scope>
    <source>
        <strain evidence="3">JCA_2017</strain>
    </source>
</reference>
<proteinExistence type="predicted"/>
<feature type="non-terminal residue" evidence="3">
    <location>
        <position position="1"/>
    </location>
</feature>
<dbReference type="InterPro" id="IPR043502">
    <property type="entry name" value="DNA/RNA_pol_sf"/>
</dbReference>
<feature type="domain" description="Retroviral polymerase SH3-like" evidence="2">
    <location>
        <begin position="4"/>
        <end position="51"/>
    </location>
</feature>
<dbReference type="STRING" id="157652.A0A371FZI5"/>
<protein>
    <submittedName>
        <fullName evidence="3">Uncharacterized protein</fullName>
    </submittedName>
</protein>
<dbReference type="Pfam" id="PF07727">
    <property type="entry name" value="RVT_2"/>
    <property type="match status" value="1"/>
</dbReference>
<dbReference type="InterPro" id="IPR013103">
    <property type="entry name" value="RVT_2"/>
</dbReference>
<feature type="domain" description="Reverse transcriptase Ty1/copia-type" evidence="1">
    <location>
        <begin position="240"/>
        <end position="349"/>
    </location>
</feature>
<dbReference type="OrthoDB" id="1747567at2759"/>
<comment type="caution">
    <text evidence="3">The sequence shown here is derived from an EMBL/GenBank/DDBJ whole genome shotgun (WGS) entry which is preliminary data.</text>
</comment>
<evidence type="ECO:0000259" key="1">
    <source>
        <dbReference type="Pfam" id="PF07727"/>
    </source>
</evidence>
<name>A0A371FZI5_MUCPR</name>
<gene>
    <name evidence="3" type="ORF">CR513_35372</name>
</gene>